<keyword evidence="4" id="KW-1185">Reference proteome</keyword>
<dbReference type="OrthoDB" id="30429at10239"/>
<feature type="compositionally biased region" description="Basic and acidic residues" evidence="2">
    <location>
        <begin position="329"/>
        <end position="338"/>
    </location>
</feature>
<dbReference type="RefSeq" id="YP_003288791.1">
    <property type="nucleotide sequence ID" value="NC_013471.1"/>
</dbReference>
<sequence>MADMRQMFAGATRDVSFNPIPGLENSYLPIPAKTDSLTQLSKKMGDLRKVVESGHSLAVATGMRGAAFDTVNPEEKAIAEMGVAEKEQYLAWKGGARLSDFDPATCHEPTSKWNGSIATLDKWLRGLRAMYADEELQREHAVWFAVRAPFMVPTITAHVKVLTAGKSMVDQHAKLRPERMAEYQSAKRILADAAYRVQVIKREINKLTQEIGRAEDVVLTRVRHYQQKVGTKEHKEAPENRNRKRRGMPALGAPTDLGGMTGTGREARRRRIDLGPQLGTSPYSLRPWLGSDHPSTTHLVPPLSPPSMRRIWAISSRTPQCPPAGGSRSRPDCRHWEL</sequence>
<name>D0TZ32_9VIRU</name>
<feature type="region of interest" description="Disordered" evidence="2">
    <location>
        <begin position="316"/>
        <end position="338"/>
    </location>
</feature>
<dbReference type="EMBL" id="GQ140628">
    <property type="protein sequence ID" value="ACY56325.1"/>
    <property type="molecule type" value="Genomic_RNA"/>
</dbReference>
<evidence type="ECO:0000313" key="3">
    <source>
        <dbReference type="EMBL" id="ACY56325.1"/>
    </source>
</evidence>
<feature type="coiled-coil region" evidence="1">
    <location>
        <begin position="190"/>
        <end position="217"/>
    </location>
</feature>
<protein>
    <submittedName>
        <fullName evidence="3">Uncharacterized protein</fullName>
    </submittedName>
</protein>
<proteinExistence type="predicted"/>
<evidence type="ECO:0000313" key="4">
    <source>
        <dbReference type="Proteomes" id="UP000243866"/>
    </source>
</evidence>
<dbReference type="Proteomes" id="UP000243866">
    <property type="component" value="Genome"/>
</dbReference>
<organism evidence="3 4">
    <name type="scientific">Fusarium graminearum dsRNA mycovirus 4</name>
    <dbReference type="NCBI Taxonomy" id="687918"/>
    <lineage>
        <taxon>Viruses</taxon>
        <taxon>Riboviria</taxon>
        <taxon>Orthornavirae</taxon>
        <taxon>Pisuviricota</taxon>
        <taxon>Duplopiviricetes</taxon>
        <taxon>Durnavirales</taxon>
        <taxon>Curvulaviridae</taxon>
        <taxon>Orthocurvulavirus</taxon>
        <taxon>Orthocurvulavirus fusarii</taxon>
        <taxon>Fusarium graminearum orthocurvulavirus</taxon>
    </lineage>
</organism>
<feature type="compositionally biased region" description="Basic and acidic residues" evidence="2">
    <location>
        <begin position="230"/>
        <end position="241"/>
    </location>
</feature>
<evidence type="ECO:0000256" key="2">
    <source>
        <dbReference type="SAM" id="MobiDB-lite"/>
    </source>
</evidence>
<reference evidence="3 4" key="1">
    <citation type="journal article" date="2009" name="Arch. Virol.">
        <title>Complete nucleotide sequence of double-stranded RNA viruses from Fusarium graminearum strain DK3.</title>
        <authorList>
            <person name="Yu J."/>
            <person name="Kwon S.J."/>
            <person name="Lee K.M."/>
            <person name="Son M."/>
            <person name="Kim K.H."/>
        </authorList>
    </citation>
    <scope>NUCLEOTIDE SEQUENCE [LARGE SCALE GENOMIC DNA]</scope>
</reference>
<keyword evidence="1" id="KW-0175">Coiled coil</keyword>
<evidence type="ECO:0000256" key="1">
    <source>
        <dbReference type="SAM" id="Coils"/>
    </source>
</evidence>
<dbReference type="GeneID" id="8560150"/>
<feature type="region of interest" description="Disordered" evidence="2">
    <location>
        <begin position="228"/>
        <end position="265"/>
    </location>
</feature>
<accession>D0TZ32</accession>
<dbReference type="KEGG" id="vg:8560150"/>